<feature type="transmembrane region" description="Helical" evidence="3">
    <location>
        <begin position="211"/>
        <end position="238"/>
    </location>
</feature>
<feature type="transmembrane region" description="Helical" evidence="3">
    <location>
        <begin position="88"/>
        <end position="107"/>
    </location>
</feature>
<dbReference type="PROSITE" id="PS50005">
    <property type="entry name" value="TPR"/>
    <property type="match status" value="1"/>
</dbReference>
<dbReference type="AlphaFoldDB" id="A0A2H0WSY4"/>
<feature type="transmembrane region" description="Helical" evidence="3">
    <location>
        <begin position="113"/>
        <end position="134"/>
    </location>
</feature>
<dbReference type="InterPro" id="IPR019734">
    <property type="entry name" value="TPR_rpt"/>
</dbReference>
<dbReference type="Gene3D" id="1.25.40.10">
    <property type="entry name" value="Tetratricopeptide repeat domain"/>
    <property type="match status" value="1"/>
</dbReference>
<feature type="transmembrane region" description="Helical" evidence="3">
    <location>
        <begin position="141"/>
        <end position="161"/>
    </location>
</feature>
<evidence type="ECO:0000256" key="3">
    <source>
        <dbReference type="SAM" id="Phobius"/>
    </source>
</evidence>
<feature type="transmembrane region" description="Helical" evidence="3">
    <location>
        <begin position="56"/>
        <end position="76"/>
    </location>
</feature>
<evidence type="ECO:0000256" key="2">
    <source>
        <dbReference type="SAM" id="MobiDB-lite"/>
    </source>
</evidence>
<keyword evidence="3" id="KW-1133">Transmembrane helix</keyword>
<feature type="compositionally biased region" description="Low complexity" evidence="2">
    <location>
        <begin position="631"/>
        <end position="641"/>
    </location>
</feature>
<evidence type="ECO:0000313" key="4">
    <source>
        <dbReference type="EMBL" id="PIS15038.1"/>
    </source>
</evidence>
<dbReference type="PANTHER" id="PTHR37422">
    <property type="entry name" value="TEICHURONIC ACID BIOSYNTHESIS PROTEIN TUAE"/>
    <property type="match status" value="1"/>
</dbReference>
<evidence type="ECO:0000256" key="1">
    <source>
        <dbReference type="PROSITE-ProRule" id="PRU00339"/>
    </source>
</evidence>
<sequence length="682" mass="75285">MGEMKESARPAANNRVRKPHLYILMIFLKFWLALIIFALPLLFVPSLFDAYVLPKTVLLLGGTLIGWLIYFGGKFFKKEKVDLIIPRWFWPAFLLAVLFVVSSLLQPTTAMRVNALTGKTAIIFAGTLLALLIAQLPTTNYYLPFIVSSLLLALIAIFQYAGLLAKWIAWSPLKQTTWTPTGSILTTLAFILVAIVYLITKLIKNIRGNQLAIGANLSILAFLIILILGEILGILALIESKPLLISPTVAWVVVVEGFKTAKTALLGIGPGNFPVAYQRFRPMTINNTPAWNFYFNSSFGEYLNLLTEVGILGLVALVWIILKAFFSNSKAIQQCNNVTMISLFFLALFIPFDISLWVLFFVLLGTRDRGEGASSRSFSSPQALLTLLAPLILLGWWYGRALWADALFARSLEAFNRGEGGNAYNLQIKALEKNPNIDVYHLAYANTNLALANSLSQQPDLSDQDKQQVTILIQQAIREAKAATAINPLLSSNWQGLAGVYRQIIGVAQGADQWALEALRQAVVLDPINPNLRVDLGGMFYGQSDYDSAQRQFEIAVDLKPDHVNAHYNLAAAYKAQEKWEKAVVEMKTVLSLVEPDSADFEKAKQELEELEAKLPKEEEPAVVEEGTGGQLQEPQLLPTPQVSPIELPLEEAAPDTSVGLEEEITPVSQPTQTLETTPGGQ</sequence>
<feature type="transmembrane region" description="Helical" evidence="3">
    <location>
        <begin position="181"/>
        <end position="199"/>
    </location>
</feature>
<dbReference type="EMBL" id="PEZH01000041">
    <property type="protein sequence ID" value="PIS15038.1"/>
    <property type="molecule type" value="Genomic_DNA"/>
</dbReference>
<dbReference type="PANTHER" id="PTHR37422:SF13">
    <property type="entry name" value="LIPOPOLYSACCHARIDE BIOSYNTHESIS PROTEIN PA4999-RELATED"/>
    <property type="match status" value="1"/>
</dbReference>
<dbReference type="InterPro" id="IPR051533">
    <property type="entry name" value="WaaL-like"/>
</dbReference>
<feature type="transmembrane region" description="Helical" evidence="3">
    <location>
        <begin position="338"/>
        <end position="363"/>
    </location>
</feature>
<feature type="compositionally biased region" description="Basic and acidic residues" evidence="2">
    <location>
        <begin position="611"/>
        <end position="620"/>
    </location>
</feature>
<feature type="compositionally biased region" description="Polar residues" evidence="2">
    <location>
        <begin position="667"/>
        <end position="682"/>
    </location>
</feature>
<keyword evidence="1" id="KW-0802">TPR repeat</keyword>
<dbReference type="InterPro" id="IPR011990">
    <property type="entry name" value="TPR-like_helical_dom_sf"/>
</dbReference>
<proteinExistence type="predicted"/>
<gene>
    <name evidence="4" type="ORF">COT63_02085</name>
</gene>
<feature type="region of interest" description="Disordered" evidence="2">
    <location>
        <begin position="611"/>
        <end position="682"/>
    </location>
</feature>
<keyword evidence="3" id="KW-0472">Membrane</keyword>
<dbReference type="Proteomes" id="UP000231282">
    <property type="component" value="Unassembled WGS sequence"/>
</dbReference>
<protein>
    <submittedName>
        <fullName evidence="4">Uncharacterized protein</fullName>
    </submittedName>
</protein>
<feature type="transmembrane region" description="Helical" evidence="3">
    <location>
        <begin position="383"/>
        <end position="403"/>
    </location>
</feature>
<evidence type="ECO:0000313" key="5">
    <source>
        <dbReference type="Proteomes" id="UP000231282"/>
    </source>
</evidence>
<feature type="repeat" description="TPR" evidence="1">
    <location>
        <begin position="530"/>
        <end position="563"/>
    </location>
</feature>
<reference evidence="5" key="1">
    <citation type="submission" date="2017-09" db="EMBL/GenBank/DDBJ databases">
        <title>Depth-based differentiation of microbial function through sediment-hosted aquifers and enrichment of novel symbionts in the deep terrestrial subsurface.</title>
        <authorList>
            <person name="Probst A.J."/>
            <person name="Ladd B."/>
            <person name="Jarett J.K."/>
            <person name="Geller-Mcgrath D.E."/>
            <person name="Sieber C.M.K."/>
            <person name="Emerson J.B."/>
            <person name="Anantharaman K."/>
            <person name="Thomas B.C."/>
            <person name="Malmstrom R."/>
            <person name="Stieglmeier M."/>
            <person name="Klingl A."/>
            <person name="Woyke T."/>
            <person name="Ryan C.M."/>
            <person name="Banfield J.F."/>
        </authorList>
    </citation>
    <scope>NUCLEOTIDE SEQUENCE [LARGE SCALE GENOMIC DNA]</scope>
</reference>
<comment type="caution">
    <text evidence="4">The sequence shown here is derived from an EMBL/GenBank/DDBJ whole genome shotgun (WGS) entry which is preliminary data.</text>
</comment>
<feature type="transmembrane region" description="Helical" evidence="3">
    <location>
        <begin position="21"/>
        <end position="44"/>
    </location>
</feature>
<accession>A0A2H0WSY4</accession>
<organism evidence="4 5">
    <name type="scientific">Candidatus Shapirobacteria bacterium CG09_land_8_20_14_0_10_38_17</name>
    <dbReference type="NCBI Taxonomy" id="1974884"/>
    <lineage>
        <taxon>Bacteria</taxon>
        <taxon>Candidatus Shapironibacteriota</taxon>
    </lineage>
</organism>
<keyword evidence="3" id="KW-0812">Transmembrane</keyword>
<feature type="transmembrane region" description="Helical" evidence="3">
    <location>
        <begin position="302"/>
        <end position="326"/>
    </location>
</feature>
<dbReference type="SUPFAM" id="SSF48452">
    <property type="entry name" value="TPR-like"/>
    <property type="match status" value="1"/>
</dbReference>
<name>A0A2H0WSY4_9BACT</name>
<dbReference type="SMART" id="SM00028">
    <property type="entry name" value="TPR"/>
    <property type="match status" value="3"/>
</dbReference>